<evidence type="ECO:0000313" key="10">
    <source>
        <dbReference type="EMBL" id="MBF9223245.1"/>
    </source>
</evidence>
<dbReference type="RefSeq" id="WP_196294686.1">
    <property type="nucleotide sequence ID" value="NZ_JADQDM010000013.1"/>
</dbReference>
<sequence>MQQFILIGLSGGLMLLSGWRYQREQRQQSIAVLMAAALTLRIGVAGLDPFLHSWDERFHALVAKNLLDNWMRPVLHADPVLPYDYQQWCCNSVWLHKQPLFLWQIATSFRYLGVSEFALRLPSALLGAAVIWPVYRLGCLIFNAIIGYHAGVLFAMAYYSLELTSGWQSVDHADVAFMAYVTGSLWAYYECRATPARAWRWAVLTGLLAGAAVLCKWLPGLVVYAAWGADVLVDVHRRKVQEYGRLLAALAITLAVALPWQVYIRHKFPLESAFEQEYAARHFSEVLEDKGGPWYFYITNLWYQFQWIVLPIAGGFGVLVTRPWRPVVLPLLLTCGVVFAFFSCAATKMVSYTYAVAPVLLLLAALGWVEATRWLNHRGRAGKWGGMLLAGLMLFCNLRPTALLKHHSLAHTSPELRRDRQRKLQHTEIYRQLDALVPSGYVVLNAPPFEDVEAMFYSRRNVYWQLPSEQECQNLRSWGEGIAVFIGPGCTTLPKYLQQDASVLVIKKPLD</sequence>
<feature type="domain" description="Glycosyltransferase RgtA/B/C/D-like" evidence="9">
    <location>
        <begin position="98"/>
        <end position="262"/>
    </location>
</feature>
<evidence type="ECO:0000259" key="9">
    <source>
        <dbReference type="Pfam" id="PF13231"/>
    </source>
</evidence>
<comment type="caution">
    <text evidence="10">The sequence shown here is derived from an EMBL/GenBank/DDBJ whole genome shotgun (WGS) entry which is preliminary data.</text>
</comment>
<feature type="transmembrane region" description="Helical" evidence="8">
    <location>
        <begin position="246"/>
        <end position="264"/>
    </location>
</feature>
<evidence type="ECO:0000256" key="4">
    <source>
        <dbReference type="ARBA" id="ARBA00022679"/>
    </source>
</evidence>
<feature type="transmembrane region" description="Helical" evidence="8">
    <location>
        <begin position="381"/>
        <end position="400"/>
    </location>
</feature>
<name>A0ABS0I8H9_9BACT</name>
<keyword evidence="3" id="KW-0328">Glycosyltransferase</keyword>
<protein>
    <submittedName>
        <fullName evidence="10">Glycosyltransferase family 39 protein</fullName>
    </submittedName>
</protein>
<comment type="subcellular location">
    <subcellularLocation>
        <location evidence="1">Cell membrane</location>
        <topology evidence="1">Multi-pass membrane protein</topology>
    </subcellularLocation>
</comment>
<reference evidence="10 11" key="1">
    <citation type="submission" date="2020-11" db="EMBL/GenBank/DDBJ databases">
        <authorList>
            <person name="Kim M.K."/>
        </authorList>
    </citation>
    <scope>NUCLEOTIDE SEQUENCE [LARGE SCALE GENOMIC DNA]</scope>
    <source>
        <strain evidence="10 11">BT662</strain>
    </source>
</reference>
<evidence type="ECO:0000313" key="11">
    <source>
        <dbReference type="Proteomes" id="UP000618931"/>
    </source>
</evidence>
<dbReference type="InterPro" id="IPR050297">
    <property type="entry name" value="LipidA_mod_glycosyltrf_83"/>
</dbReference>
<keyword evidence="5 8" id="KW-0812">Transmembrane</keyword>
<keyword evidence="11" id="KW-1185">Reference proteome</keyword>
<evidence type="ECO:0000256" key="5">
    <source>
        <dbReference type="ARBA" id="ARBA00022692"/>
    </source>
</evidence>
<evidence type="ECO:0000256" key="6">
    <source>
        <dbReference type="ARBA" id="ARBA00022989"/>
    </source>
</evidence>
<dbReference type="PANTHER" id="PTHR33908:SF11">
    <property type="entry name" value="MEMBRANE PROTEIN"/>
    <property type="match status" value="1"/>
</dbReference>
<feature type="transmembrane region" description="Helical" evidence="8">
    <location>
        <begin position="201"/>
        <end position="225"/>
    </location>
</feature>
<evidence type="ECO:0000256" key="2">
    <source>
        <dbReference type="ARBA" id="ARBA00022475"/>
    </source>
</evidence>
<feature type="transmembrane region" description="Helical" evidence="8">
    <location>
        <begin position="352"/>
        <end position="369"/>
    </location>
</feature>
<evidence type="ECO:0000256" key="3">
    <source>
        <dbReference type="ARBA" id="ARBA00022676"/>
    </source>
</evidence>
<proteinExistence type="predicted"/>
<keyword evidence="4" id="KW-0808">Transferase</keyword>
<evidence type="ECO:0000256" key="8">
    <source>
        <dbReference type="SAM" id="Phobius"/>
    </source>
</evidence>
<dbReference type="Proteomes" id="UP000618931">
    <property type="component" value="Unassembled WGS sequence"/>
</dbReference>
<gene>
    <name evidence="10" type="ORF">I2H31_19225</name>
</gene>
<keyword evidence="6 8" id="KW-1133">Transmembrane helix</keyword>
<dbReference type="Pfam" id="PF13231">
    <property type="entry name" value="PMT_2"/>
    <property type="match status" value="1"/>
</dbReference>
<accession>A0ABS0I8H9</accession>
<evidence type="ECO:0000256" key="1">
    <source>
        <dbReference type="ARBA" id="ARBA00004651"/>
    </source>
</evidence>
<organism evidence="10 11">
    <name type="scientific">Hymenobacter ruricola</name>
    <dbReference type="NCBI Taxonomy" id="2791023"/>
    <lineage>
        <taxon>Bacteria</taxon>
        <taxon>Pseudomonadati</taxon>
        <taxon>Bacteroidota</taxon>
        <taxon>Cytophagia</taxon>
        <taxon>Cytophagales</taxon>
        <taxon>Hymenobacteraceae</taxon>
        <taxon>Hymenobacter</taxon>
    </lineage>
</organism>
<feature type="transmembrane region" description="Helical" evidence="8">
    <location>
        <begin position="301"/>
        <end position="320"/>
    </location>
</feature>
<feature type="transmembrane region" description="Helical" evidence="8">
    <location>
        <begin position="327"/>
        <end position="346"/>
    </location>
</feature>
<dbReference type="PANTHER" id="PTHR33908">
    <property type="entry name" value="MANNOSYLTRANSFERASE YKCB-RELATED"/>
    <property type="match status" value="1"/>
</dbReference>
<keyword evidence="2" id="KW-1003">Cell membrane</keyword>
<evidence type="ECO:0000256" key="7">
    <source>
        <dbReference type="ARBA" id="ARBA00023136"/>
    </source>
</evidence>
<keyword evidence="7 8" id="KW-0472">Membrane</keyword>
<dbReference type="EMBL" id="JADQDM010000013">
    <property type="protein sequence ID" value="MBF9223245.1"/>
    <property type="molecule type" value="Genomic_DNA"/>
</dbReference>
<dbReference type="InterPro" id="IPR038731">
    <property type="entry name" value="RgtA/B/C-like"/>
</dbReference>
<feature type="transmembrane region" description="Helical" evidence="8">
    <location>
        <begin position="141"/>
        <end position="161"/>
    </location>
</feature>